<dbReference type="GO" id="GO:0005524">
    <property type="term" value="F:ATP binding"/>
    <property type="evidence" value="ECO:0007669"/>
    <property type="project" value="UniProtKB-KW"/>
</dbReference>
<keyword evidence="1" id="KW-0547">Nucleotide-binding</keyword>
<evidence type="ECO:0000256" key="2">
    <source>
        <dbReference type="ARBA" id="ARBA00022840"/>
    </source>
</evidence>
<evidence type="ECO:0000259" key="3">
    <source>
        <dbReference type="Pfam" id="PF16326"/>
    </source>
</evidence>
<proteinExistence type="predicted"/>
<dbReference type="Pfam" id="PF16326">
    <property type="entry name" value="ABC_tran_CTD"/>
    <property type="match status" value="1"/>
</dbReference>
<dbReference type="AlphaFoldDB" id="G9YFY4"/>
<protein>
    <recommendedName>
        <fullName evidence="3">ABC transporter Uup C-terminal domain-containing protein</fullName>
    </recommendedName>
</protein>
<feature type="domain" description="ABC transporter Uup C-terminal" evidence="3">
    <location>
        <begin position="2"/>
        <end position="50"/>
    </location>
</feature>
<dbReference type="STRING" id="861450.HMPREF0080_00547"/>
<sequence length="51" mass="5820">MKIAELEATLKMYEVQMNDASPEDLIRLTKDYEETEAALAVAYEKWGELAP</sequence>
<evidence type="ECO:0000256" key="1">
    <source>
        <dbReference type="ARBA" id="ARBA00022741"/>
    </source>
</evidence>
<evidence type="ECO:0000313" key="5">
    <source>
        <dbReference type="Proteomes" id="UP000005481"/>
    </source>
</evidence>
<dbReference type="EMBL" id="AGCJ01000017">
    <property type="protein sequence ID" value="EHM42523.1"/>
    <property type="molecule type" value="Genomic_DNA"/>
</dbReference>
<reference evidence="4 5" key="1">
    <citation type="submission" date="2011-08" db="EMBL/GenBank/DDBJ databases">
        <authorList>
            <person name="Weinstock G."/>
            <person name="Sodergren E."/>
            <person name="Clifton S."/>
            <person name="Fulton L."/>
            <person name="Fulton B."/>
            <person name="Courtney L."/>
            <person name="Fronick C."/>
            <person name="Harrison M."/>
            <person name="Strong C."/>
            <person name="Farmer C."/>
            <person name="Delahaunty K."/>
            <person name="Markovic C."/>
            <person name="Hall O."/>
            <person name="Minx P."/>
            <person name="Tomlinson C."/>
            <person name="Mitreva M."/>
            <person name="Hou S."/>
            <person name="Chen J."/>
            <person name="Wollam A."/>
            <person name="Pepin K.H."/>
            <person name="Johnson M."/>
            <person name="Bhonagiri V."/>
            <person name="Zhang X."/>
            <person name="Suruliraj S."/>
            <person name="Warren W."/>
            <person name="Chinwalla A."/>
            <person name="Mardis E.R."/>
            <person name="Wilson R.K."/>
        </authorList>
    </citation>
    <scope>NUCLEOTIDE SEQUENCE [LARGE SCALE GENOMIC DNA]</scope>
    <source>
        <strain evidence="4 5">F0357</strain>
    </source>
</reference>
<dbReference type="Gene3D" id="1.10.287.380">
    <property type="entry name" value="Valyl-tRNA synthetase, C-terminal domain"/>
    <property type="match status" value="1"/>
</dbReference>
<organism evidence="4 5">
    <name type="scientific">Anaeroglobus geminatus F0357</name>
    <dbReference type="NCBI Taxonomy" id="861450"/>
    <lineage>
        <taxon>Bacteria</taxon>
        <taxon>Bacillati</taxon>
        <taxon>Bacillota</taxon>
        <taxon>Negativicutes</taxon>
        <taxon>Veillonellales</taxon>
        <taxon>Veillonellaceae</taxon>
        <taxon>Anaeroglobus</taxon>
    </lineage>
</organism>
<dbReference type="HOGENOM" id="CLU_3094919_0_0_9"/>
<gene>
    <name evidence="4" type="ORF">HMPREF0080_00547</name>
</gene>
<dbReference type="Proteomes" id="UP000005481">
    <property type="component" value="Unassembled WGS sequence"/>
</dbReference>
<dbReference type="InterPro" id="IPR032524">
    <property type="entry name" value="ABC_tran_C"/>
</dbReference>
<accession>G9YFY4</accession>
<dbReference type="PATRIC" id="fig|861450.3.peg.523"/>
<name>G9YFY4_9FIRM</name>
<comment type="caution">
    <text evidence="4">The sequence shown here is derived from an EMBL/GenBank/DDBJ whole genome shotgun (WGS) entry which is preliminary data.</text>
</comment>
<evidence type="ECO:0000313" key="4">
    <source>
        <dbReference type="EMBL" id="EHM42523.1"/>
    </source>
</evidence>
<dbReference type="InterPro" id="IPR037118">
    <property type="entry name" value="Val-tRNA_synth_C_sf"/>
</dbReference>
<keyword evidence="2" id="KW-0067">ATP-binding</keyword>
<dbReference type="GO" id="GO:0003677">
    <property type="term" value="F:DNA binding"/>
    <property type="evidence" value="ECO:0007669"/>
    <property type="project" value="InterPro"/>
</dbReference>
<keyword evidence="5" id="KW-1185">Reference proteome</keyword>